<protein>
    <submittedName>
        <fullName evidence="2">Uncharacterized protein LOC109077604</fullName>
    </submittedName>
</protein>
<accession>A0A9Q9WR09</accession>
<dbReference type="OrthoDB" id="8909336at2759"/>
<feature type="region of interest" description="Disordered" evidence="1">
    <location>
        <begin position="57"/>
        <end position="76"/>
    </location>
</feature>
<feature type="compositionally biased region" description="Polar residues" evidence="1">
    <location>
        <begin position="269"/>
        <end position="280"/>
    </location>
</feature>
<evidence type="ECO:0000313" key="2">
    <source>
        <dbReference type="RefSeq" id="XP_042587982.1"/>
    </source>
</evidence>
<reference evidence="2" key="1">
    <citation type="submission" date="2025-08" db="UniProtKB">
        <authorList>
            <consortium name="RefSeq"/>
        </authorList>
    </citation>
    <scope>IDENTIFICATION</scope>
    <source>
        <tissue evidence="2">Muscle</tissue>
    </source>
</reference>
<sequence>MSMTSSEISVTENEGVPGGLRGSRSDRFSIELAAFNRLDVFDLGAFSVYDEIDESTDGDYTEQSALSSDTSEDEMGTSVVSFESHSDEGGFVSRQNTLMHCGSILMLNRGSDDSLDLLSISSTFSSETQIIYRPPMHNAPLVPHSSFVDAAWPSVRLDVHSDKEASSIESTSIGVTPVDSVDNSTENHVSLRKKMKNRISSFFKRAWKAIKRPSLSCGTRMEPFVAPPADAERDPEPADTDSSCSAGPSGFKPTDESEEFGYEMGGFGTVNNETPTSSSKQTEDADCLDEFSLCSDTSEDCVFSVQRGKLVHRLDEWSFNSNLFICEGGSDNSLDLLSISSGTSSTEERRVAWQNVPAREECACSDCRNMYSTGSSMSLEASPVDTVENSTGKHTNLWKKMKNGISSFFKKAPKALKCPSFCCCCCETRVEPFVPRTEDLEPDPWPVDPKPFFVAMPSGFKPIDNSQVIYYKLVMLESGSFGFL</sequence>
<name>A0A9Q9WR09_CYPCA</name>
<feature type="region of interest" description="Disordered" evidence="1">
    <location>
        <begin position="1"/>
        <end position="22"/>
    </location>
</feature>
<organism evidence="2">
    <name type="scientific">Cyprinus carpio</name>
    <name type="common">Common carp</name>
    <dbReference type="NCBI Taxonomy" id="7962"/>
    <lineage>
        <taxon>Eukaryota</taxon>
        <taxon>Metazoa</taxon>
        <taxon>Chordata</taxon>
        <taxon>Craniata</taxon>
        <taxon>Vertebrata</taxon>
        <taxon>Euteleostomi</taxon>
        <taxon>Actinopterygii</taxon>
        <taxon>Neopterygii</taxon>
        <taxon>Teleostei</taxon>
        <taxon>Ostariophysi</taxon>
        <taxon>Cypriniformes</taxon>
        <taxon>Cyprinidae</taxon>
        <taxon>Cyprininae</taxon>
        <taxon>Cyprinus</taxon>
    </lineage>
</organism>
<evidence type="ECO:0000256" key="1">
    <source>
        <dbReference type="SAM" id="MobiDB-lite"/>
    </source>
</evidence>
<dbReference type="RefSeq" id="XP_042587982.1">
    <property type="nucleotide sequence ID" value="XM_042732048.1"/>
</dbReference>
<feature type="region of interest" description="Disordered" evidence="1">
    <location>
        <begin position="221"/>
        <end position="282"/>
    </location>
</feature>
<dbReference type="AlphaFoldDB" id="A0A9Q9WR09"/>
<dbReference type="KEGG" id="ccar:109077604"/>
<feature type="compositionally biased region" description="Polar residues" evidence="1">
    <location>
        <begin position="1"/>
        <end position="12"/>
    </location>
</feature>
<proteinExistence type="predicted"/>
<dbReference type="GeneID" id="109077604"/>
<gene>
    <name evidence="2" type="primary">LOC109077604</name>
</gene>
<dbReference type="Proteomes" id="UP001155660">
    <property type="component" value="Chromosome A1"/>
</dbReference>